<sequence>MEAAAAWVDGCVEVSEMTGTLQRPVVASRERAYLAADAFLYAAMIYLVVGVVLEGIAYLFSAGEMGLGGLGMPLAVIGGPLLAWRVYGRHLGWRELVAAVVGAILGGAVLGFAFFALFALTRFIPSPVPEEEGPWGKIIIAALAVVAFLTKPVFVAVRDLAGVKEHARRHGLRLAVVVLGLIAIIASVFVGGETAELGIFLLLPAVPAAVAAVAMDWKMASAETWLPTPHH</sequence>
<gene>
    <name evidence="2" type="ORF">GCM10023168_20980</name>
</gene>
<keyword evidence="1" id="KW-1133">Transmembrane helix</keyword>
<evidence type="ECO:0000313" key="2">
    <source>
        <dbReference type="EMBL" id="GAA4406312.1"/>
    </source>
</evidence>
<feature type="transmembrane region" description="Helical" evidence="1">
    <location>
        <begin position="66"/>
        <end position="84"/>
    </location>
</feature>
<feature type="transmembrane region" description="Helical" evidence="1">
    <location>
        <begin position="96"/>
        <end position="118"/>
    </location>
</feature>
<protein>
    <submittedName>
        <fullName evidence="2">Uncharacterized protein</fullName>
    </submittedName>
</protein>
<accession>A0ABP8KH15</accession>
<feature type="transmembrane region" description="Helical" evidence="1">
    <location>
        <begin position="138"/>
        <end position="160"/>
    </location>
</feature>
<keyword evidence="3" id="KW-1185">Reference proteome</keyword>
<dbReference type="EMBL" id="BAABGM010000013">
    <property type="protein sequence ID" value="GAA4406312.1"/>
    <property type="molecule type" value="Genomic_DNA"/>
</dbReference>
<feature type="transmembrane region" description="Helical" evidence="1">
    <location>
        <begin position="172"/>
        <end position="191"/>
    </location>
</feature>
<keyword evidence="1" id="KW-0472">Membrane</keyword>
<feature type="transmembrane region" description="Helical" evidence="1">
    <location>
        <begin position="197"/>
        <end position="215"/>
    </location>
</feature>
<evidence type="ECO:0000313" key="3">
    <source>
        <dbReference type="Proteomes" id="UP001500945"/>
    </source>
</evidence>
<proteinExistence type="predicted"/>
<name>A0ABP8KH15_9MICO</name>
<dbReference type="Proteomes" id="UP001500945">
    <property type="component" value="Unassembled WGS sequence"/>
</dbReference>
<keyword evidence="1" id="KW-0812">Transmembrane</keyword>
<comment type="caution">
    <text evidence="2">The sequence shown here is derived from an EMBL/GenBank/DDBJ whole genome shotgun (WGS) entry which is preliminary data.</text>
</comment>
<feature type="transmembrane region" description="Helical" evidence="1">
    <location>
        <begin position="38"/>
        <end position="60"/>
    </location>
</feature>
<reference evidence="3" key="1">
    <citation type="journal article" date="2019" name="Int. J. Syst. Evol. Microbiol.">
        <title>The Global Catalogue of Microorganisms (GCM) 10K type strain sequencing project: providing services to taxonomists for standard genome sequencing and annotation.</title>
        <authorList>
            <consortium name="The Broad Institute Genomics Platform"/>
            <consortium name="The Broad Institute Genome Sequencing Center for Infectious Disease"/>
            <person name="Wu L."/>
            <person name="Ma J."/>
        </authorList>
    </citation>
    <scope>NUCLEOTIDE SEQUENCE [LARGE SCALE GENOMIC DNA]</scope>
    <source>
        <strain evidence="3">JCM 17809</strain>
    </source>
</reference>
<organism evidence="2 3">
    <name type="scientific">Fodinibacter luteus</name>
    <dbReference type="NCBI Taxonomy" id="552064"/>
    <lineage>
        <taxon>Bacteria</taxon>
        <taxon>Bacillati</taxon>
        <taxon>Actinomycetota</taxon>
        <taxon>Actinomycetes</taxon>
        <taxon>Micrococcales</taxon>
        <taxon>Intrasporangiaceae</taxon>
        <taxon>Fodinibacter (ex Wang et al. 2009)</taxon>
    </lineage>
</organism>
<evidence type="ECO:0000256" key="1">
    <source>
        <dbReference type="SAM" id="Phobius"/>
    </source>
</evidence>